<dbReference type="InterPro" id="IPR045002">
    <property type="entry name" value="Ech1-like"/>
</dbReference>
<name>A0A852X1J1_9MICO</name>
<dbReference type="SUPFAM" id="SSF52096">
    <property type="entry name" value="ClpP/crotonase"/>
    <property type="match status" value="1"/>
</dbReference>
<reference evidence="4 5" key="1">
    <citation type="submission" date="2020-07" db="EMBL/GenBank/DDBJ databases">
        <title>Sequencing the genomes of 1000 actinobacteria strains.</title>
        <authorList>
            <person name="Klenk H.-P."/>
        </authorList>
    </citation>
    <scope>NUCLEOTIDE SEQUENCE [LARGE SCALE GENOMIC DNA]</scope>
    <source>
        <strain evidence="4 5">DSM 24723</strain>
    </source>
</reference>
<evidence type="ECO:0000256" key="2">
    <source>
        <dbReference type="RuleBase" id="RU003707"/>
    </source>
</evidence>
<dbReference type="PANTHER" id="PTHR43149:SF1">
    <property type="entry name" value="DELTA(3,5)-DELTA(2,4)-DIENOYL-COA ISOMERASE, MITOCHONDRIAL"/>
    <property type="match status" value="1"/>
</dbReference>
<accession>A0A852X1J1</accession>
<evidence type="ECO:0000313" key="5">
    <source>
        <dbReference type="Proteomes" id="UP000592181"/>
    </source>
</evidence>
<protein>
    <submittedName>
        <fullName evidence="4">Enoyl-CoA hydratase/carnithine racemase</fullName>
    </submittedName>
</protein>
<evidence type="ECO:0000313" key="4">
    <source>
        <dbReference type="EMBL" id="NYG36308.1"/>
    </source>
</evidence>
<evidence type="ECO:0000256" key="1">
    <source>
        <dbReference type="ARBA" id="ARBA00005254"/>
    </source>
</evidence>
<dbReference type="InterPro" id="IPR029045">
    <property type="entry name" value="ClpP/crotonase-like_dom_sf"/>
</dbReference>
<dbReference type="InterPro" id="IPR018376">
    <property type="entry name" value="Enoyl-CoA_hyd/isom_CS"/>
</dbReference>
<feature type="region of interest" description="Disordered" evidence="3">
    <location>
        <begin position="242"/>
        <end position="269"/>
    </location>
</feature>
<dbReference type="Gene3D" id="3.90.226.10">
    <property type="entry name" value="2-enoyl-CoA Hydratase, Chain A, domain 1"/>
    <property type="match status" value="1"/>
</dbReference>
<gene>
    <name evidence="4" type="ORF">BJY28_000777</name>
</gene>
<dbReference type="AlphaFoldDB" id="A0A852X1J1"/>
<dbReference type="GO" id="GO:0016853">
    <property type="term" value="F:isomerase activity"/>
    <property type="evidence" value="ECO:0007669"/>
    <property type="project" value="InterPro"/>
</dbReference>
<dbReference type="PANTHER" id="PTHR43149">
    <property type="entry name" value="ENOYL-COA HYDRATASE"/>
    <property type="match status" value="1"/>
</dbReference>
<dbReference type="Proteomes" id="UP000592181">
    <property type="component" value="Unassembled WGS sequence"/>
</dbReference>
<dbReference type="NCBIfam" id="NF005699">
    <property type="entry name" value="PRK07509.1"/>
    <property type="match status" value="1"/>
</dbReference>
<feature type="compositionally biased region" description="Basic and acidic residues" evidence="3">
    <location>
        <begin position="260"/>
        <end position="269"/>
    </location>
</feature>
<dbReference type="CDD" id="cd06558">
    <property type="entry name" value="crotonase-like"/>
    <property type="match status" value="1"/>
</dbReference>
<dbReference type="Pfam" id="PF00378">
    <property type="entry name" value="ECH_1"/>
    <property type="match status" value="1"/>
</dbReference>
<dbReference type="PROSITE" id="PS00166">
    <property type="entry name" value="ENOYL_COA_HYDRATASE"/>
    <property type="match status" value="1"/>
</dbReference>
<dbReference type="EMBL" id="JACBZX010000001">
    <property type="protein sequence ID" value="NYG36308.1"/>
    <property type="molecule type" value="Genomic_DNA"/>
</dbReference>
<evidence type="ECO:0000256" key="3">
    <source>
        <dbReference type="SAM" id="MobiDB-lite"/>
    </source>
</evidence>
<organism evidence="4 5">
    <name type="scientific">Janibacter alkaliphilus</name>
    <dbReference type="NCBI Taxonomy" id="1069963"/>
    <lineage>
        <taxon>Bacteria</taxon>
        <taxon>Bacillati</taxon>
        <taxon>Actinomycetota</taxon>
        <taxon>Actinomycetes</taxon>
        <taxon>Micrococcales</taxon>
        <taxon>Intrasporangiaceae</taxon>
        <taxon>Janibacter</taxon>
    </lineage>
</organism>
<proteinExistence type="inferred from homology"/>
<comment type="caution">
    <text evidence="4">The sequence shown here is derived from an EMBL/GenBank/DDBJ whole genome shotgun (WGS) entry which is preliminary data.</text>
</comment>
<dbReference type="InterPro" id="IPR001753">
    <property type="entry name" value="Enoyl-CoA_hydra/iso"/>
</dbReference>
<comment type="similarity">
    <text evidence="1 2">Belongs to the enoyl-CoA hydratase/isomerase family.</text>
</comment>
<sequence>MTGHITLTRDGGIAHLRLARPEKLNGLTLDMLDDLVAAAHGLARDRSLRAVILAGEGDSFCAGLDFQQVMPDRAGVMRRFVPRPWRGTNTFQEACWAVRRIPVPVIAAVQGHCFGGGLQIALGADLRITAPDATWSVLEGKWGLVPDMSGVQALSQLVGIDVAKKLSMTAETISGEEAARLGLSTEVAADPLARAQGLAEQLLGRSPDALAATKRLFEQTWTAGPRRTFARERAEQLRLLGAENTGRARRAAMARTTPEYQERPARLGR</sequence>
<dbReference type="RefSeq" id="WP_179461837.1">
    <property type="nucleotide sequence ID" value="NZ_JACBZX010000001.1"/>
</dbReference>
<keyword evidence="5" id="KW-1185">Reference proteome</keyword>